<evidence type="ECO:0000313" key="2">
    <source>
        <dbReference type="Proteomes" id="UP001201812"/>
    </source>
</evidence>
<dbReference type="PANTHER" id="PTHR15002">
    <property type="entry name" value="RIBOSOMAL BIOGENESIS PROTEIN LAS1L"/>
    <property type="match status" value="1"/>
</dbReference>
<dbReference type="AlphaFoldDB" id="A0AAD4N433"/>
<dbReference type="GO" id="GO:0000460">
    <property type="term" value="P:maturation of 5.8S rRNA"/>
    <property type="evidence" value="ECO:0007669"/>
    <property type="project" value="TreeGrafter"/>
</dbReference>
<protein>
    <submittedName>
        <fullName evidence="1">Las1-like domain-containing protein</fullName>
    </submittedName>
</protein>
<sequence>MRHTKLRNVRVVPCTPPEWMKVQELYQSNDIECLKSSCEIFNMWKCRMGHSTPIFIDISELIHRAMLRDKSLSRDILDNTDIGLIFASAIIRFINFVNECCQPGVRSLSIATAVSKMEIPNWIVDIRHQAAHEHMPPVDYMRGALRFCREWLWERYWSRPFNEVMKEASKEIYEEEQAKKRSSVLDRTYDSLDKFTKWRKKNRNTQEIPATMRDKQPFKEIIECITLYPEEFIESFVEICISYDRFKKNAVEDSTEDTLFSKEKFTATVLDEEQNYFAPLVRLMSDKNHLSTLLVELSRQIADYSLPLEVRARLSGWAGKILFAFLQPNVSNPISDQTWKVILKHVISAPQFYEQDVIERTLDHMKGKIRDLTLIRVTKLLEIRECRQMAPTCEYSSFEVKTLNDLQNSIATVQDATSTKDPSNGEEDWTLCTLDELGALGLTSKQTAESLSLELDLSQY</sequence>
<keyword evidence="2" id="KW-1185">Reference proteome</keyword>
<evidence type="ECO:0000313" key="1">
    <source>
        <dbReference type="EMBL" id="KAI1714952.1"/>
    </source>
</evidence>
<dbReference type="Pfam" id="PF04031">
    <property type="entry name" value="Las1"/>
    <property type="match status" value="1"/>
</dbReference>
<gene>
    <name evidence="1" type="ORF">DdX_08227</name>
</gene>
<comment type="caution">
    <text evidence="1">The sequence shown here is derived from an EMBL/GenBank/DDBJ whole genome shotgun (WGS) entry which is preliminary data.</text>
</comment>
<dbReference type="GO" id="GO:0090730">
    <property type="term" value="C:Las1 complex"/>
    <property type="evidence" value="ECO:0007669"/>
    <property type="project" value="InterPro"/>
</dbReference>
<dbReference type="GO" id="GO:0030687">
    <property type="term" value="C:preribosome, large subunit precursor"/>
    <property type="evidence" value="ECO:0007669"/>
    <property type="project" value="TreeGrafter"/>
</dbReference>
<dbReference type="EMBL" id="JAKKPZ010000012">
    <property type="protein sequence ID" value="KAI1714952.1"/>
    <property type="molecule type" value="Genomic_DNA"/>
</dbReference>
<reference evidence="1" key="1">
    <citation type="submission" date="2022-01" db="EMBL/GenBank/DDBJ databases">
        <title>Genome Sequence Resource for Two Populations of Ditylenchus destructor, the Migratory Endoparasitic Phytonematode.</title>
        <authorList>
            <person name="Zhang H."/>
            <person name="Lin R."/>
            <person name="Xie B."/>
        </authorList>
    </citation>
    <scope>NUCLEOTIDE SEQUENCE</scope>
    <source>
        <strain evidence="1">BazhouSP</strain>
    </source>
</reference>
<proteinExistence type="predicted"/>
<name>A0AAD4N433_9BILA</name>
<dbReference type="GO" id="GO:0000470">
    <property type="term" value="P:maturation of LSU-rRNA"/>
    <property type="evidence" value="ECO:0007669"/>
    <property type="project" value="TreeGrafter"/>
</dbReference>
<dbReference type="GO" id="GO:0004519">
    <property type="term" value="F:endonuclease activity"/>
    <property type="evidence" value="ECO:0007669"/>
    <property type="project" value="InterPro"/>
</dbReference>
<organism evidence="1 2">
    <name type="scientific">Ditylenchus destructor</name>
    <dbReference type="NCBI Taxonomy" id="166010"/>
    <lineage>
        <taxon>Eukaryota</taxon>
        <taxon>Metazoa</taxon>
        <taxon>Ecdysozoa</taxon>
        <taxon>Nematoda</taxon>
        <taxon>Chromadorea</taxon>
        <taxon>Rhabditida</taxon>
        <taxon>Tylenchina</taxon>
        <taxon>Tylenchomorpha</taxon>
        <taxon>Sphaerularioidea</taxon>
        <taxon>Anguinidae</taxon>
        <taxon>Anguininae</taxon>
        <taxon>Ditylenchus</taxon>
    </lineage>
</organism>
<dbReference type="Proteomes" id="UP001201812">
    <property type="component" value="Unassembled WGS sequence"/>
</dbReference>
<dbReference type="InterPro" id="IPR007174">
    <property type="entry name" value="Las1"/>
</dbReference>
<dbReference type="PANTHER" id="PTHR15002:SF0">
    <property type="entry name" value="RIBOSOMAL BIOGENESIS PROTEIN LAS1L"/>
    <property type="match status" value="1"/>
</dbReference>
<accession>A0AAD4N433</accession>